<keyword evidence="4" id="KW-1185">Reference proteome</keyword>
<evidence type="ECO:0000256" key="1">
    <source>
        <dbReference type="ARBA" id="ARBA00008645"/>
    </source>
</evidence>
<dbReference type="SUPFAM" id="SSF53474">
    <property type="entry name" value="alpha/beta-Hydrolases"/>
    <property type="match status" value="1"/>
</dbReference>
<dbReference type="PIRSF" id="PIRSF031982">
    <property type="entry name" value="UCP031982_abhydr"/>
    <property type="match status" value="1"/>
</dbReference>
<dbReference type="InterPro" id="IPR029058">
    <property type="entry name" value="AB_hydrolase_fold"/>
</dbReference>
<dbReference type="InterPro" id="IPR050261">
    <property type="entry name" value="FrsA_esterase"/>
</dbReference>
<reference evidence="3 4" key="1">
    <citation type="submission" date="2024-01" db="EMBL/GenBank/DDBJ databases">
        <title>Genome insights into Plantactinospora sonchi sp. nov.</title>
        <authorList>
            <person name="Wang L."/>
        </authorList>
    </citation>
    <scope>NUCLEOTIDE SEQUENCE [LARGE SCALE GENOMIC DNA]</scope>
    <source>
        <strain evidence="3 4">NEAU-QY2</strain>
    </source>
</reference>
<proteinExistence type="inferred from homology"/>
<feature type="domain" description="Serine aminopeptidase S33" evidence="2">
    <location>
        <begin position="38"/>
        <end position="130"/>
    </location>
</feature>
<dbReference type="Gene3D" id="3.40.50.1820">
    <property type="entry name" value="alpha/beta hydrolase"/>
    <property type="match status" value="1"/>
</dbReference>
<sequence length="276" mass="29733">MPEILSLVDVDRAHWTDPGAPRPIRTTLWRPDRTDAAPLVLFSHGTGGSAEEFGWLAEELTGAGYAVAGVDHHGNTASEPYVALGFTFVWERPRDFTIVLDALADDPGIDLTRVGAAGFSLGGYTVAALVGARISPRRYRLLLDEPDQTNLPEYPNLIQEIRQRDPALAYALSMSACDVDVADRRVRCAFQLAPVLGMVCDPASLSRISVPVGGLWGAADEQAPGALGALVFQEHIPGATARCLPETAHYDFAVRAETRAEVIREALAFFGRTLPA</sequence>
<dbReference type="RefSeq" id="WP_331213626.1">
    <property type="nucleotide sequence ID" value="NZ_JAZGQK010000006.1"/>
</dbReference>
<protein>
    <submittedName>
        <fullName evidence="3">Alpha/beta hydrolase</fullName>
    </submittedName>
</protein>
<dbReference type="Pfam" id="PF12146">
    <property type="entry name" value="Hydrolase_4"/>
    <property type="match status" value="1"/>
</dbReference>
<evidence type="ECO:0000313" key="3">
    <source>
        <dbReference type="EMBL" id="MEE6258522.1"/>
    </source>
</evidence>
<name>A0ABU7RPV1_9ACTN</name>
<evidence type="ECO:0000259" key="2">
    <source>
        <dbReference type="Pfam" id="PF12146"/>
    </source>
</evidence>
<comment type="caution">
    <text evidence="3">The sequence shown here is derived from an EMBL/GenBank/DDBJ whole genome shotgun (WGS) entry which is preliminary data.</text>
</comment>
<dbReference type="GO" id="GO:0016787">
    <property type="term" value="F:hydrolase activity"/>
    <property type="evidence" value="ECO:0007669"/>
    <property type="project" value="UniProtKB-KW"/>
</dbReference>
<gene>
    <name evidence="3" type="ORF">V1633_08465</name>
</gene>
<evidence type="ECO:0000313" key="4">
    <source>
        <dbReference type="Proteomes" id="UP001332243"/>
    </source>
</evidence>
<keyword evidence="3" id="KW-0378">Hydrolase</keyword>
<dbReference type="PANTHER" id="PTHR22946">
    <property type="entry name" value="DIENELACTONE HYDROLASE DOMAIN-CONTAINING PROTEIN-RELATED"/>
    <property type="match status" value="1"/>
</dbReference>
<dbReference type="InterPro" id="IPR016986">
    <property type="entry name" value="UCP031982_abhydr"/>
</dbReference>
<comment type="similarity">
    <text evidence="1">Belongs to the AB hydrolase superfamily.</text>
</comment>
<dbReference type="EMBL" id="JAZGQK010000006">
    <property type="protein sequence ID" value="MEE6258522.1"/>
    <property type="molecule type" value="Genomic_DNA"/>
</dbReference>
<dbReference type="Proteomes" id="UP001332243">
    <property type="component" value="Unassembled WGS sequence"/>
</dbReference>
<organism evidence="3 4">
    <name type="scientific">Plantactinospora sonchi</name>
    <dbReference type="NCBI Taxonomy" id="1544735"/>
    <lineage>
        <taxon>Bacteria</taxon>
        <taxon>Bacillati</taxon>
        <taxon>Actinomycetota</taxon>
        <taxon>Actinomycetes</taxon>
        <taxon>Micromonosporales</taxon>
        <taxon>Micromonosporaceae</taxon>
        <taxon>Plantactinospora</taxon>
    </lineage>
</organism>
<dbReference type="InterPro" id="IPR022742">
    <property type="entry name" value="Hydrolase_4"/>
</dbReference>
<accession>A0ABU7RPV1</accession>